<name>A0A0A0KU19_CUCSA</name>
<gene>
    <name evidence="1" type="ORF">Csa_4G010970</name>
</gene>
<proteinExistence type="predicted"/>
<organism evidence="1 2">
    <name type="scientific">Cucumis sativus</name>
    <name type="common">Cucumber</name>
    <dbReference type="NCBI Taxonomy" id="3659"/>
    <lineage>
        <taxon>Eukaryota</taxon>
        <taxon>Viridiplantae</taxon>
        <taxon>Streptophyta</taxon>
        <taxon>Embryophyta</taxon>
        <taxon>Tracheophyta</taxon>
        <taxon>Spermatophyta</taxon>
        <taxon>Magnoliopsida</taxon>
        <taxon>eudicotyledons</taxon>
        <taxon>Gunneridae</taxon>
        <taxon>Pentapetalae</taxon>
        <taxon>rosids</taxon>
        <taxon>fabids</taxon>
        <taxon>Cucurbitales</taxon>
        <taxon>Cucurbitaceae</taxon>
        <taxon>Benincaseae</taxon>
        <taxon>Cucumis</taxon>
    </lineage>
</organism>
<dbReference type="EMBL" id="CM002925">
    <property type="protein sequence ID" value="KGN52998.1"/>
    <property type="molecule type" value="Genomic_DNA"/>
</dbReference>
<reference evidence="1 2" key="2">
    <citation type="journal article" date="2009" name="PLoS ONE">
        <title>An integrated genetic and cytogenetic map of the cucumber genome.</title>
        <authorList>
            <person name="Ren Y."/>
            <person name="Zhang Z."/>
            <person name="Liu J."/>
            <person name="Staub J.E."/>
            <person name="Han Y."/>
            <person name="Cheng Z."/>
            <person name="Li X."/>
            <person name="Lu J."/>
            <person name="Miao H."/>
            <person name="Kang H."/>
            <person name="Xie B."/>
            <person name="Gu X."/>
            <person name="Wang X."/>
            <person name="Du Y."/>
            <person name="Jin W."/>
            <person name="Huang S."/>
        </authorList>
    </citation>
    <scope>NUCLEOTIDE SEQUENCE [LARGE SCALE GENOMIC DNA]</scope>
    <source>
        <strain evidence="2">cv. 9930</strain>
    </source>
</reference>
<evidence type="ECO:0000313" key="2">
    <source>
        <dbReference type="Proteomes" id="UP000029981"/>
    </source>
</evidence>
<sequence length="71" mass="8227">MRFRINSPSTRKWYRKSIGKKIGDVVGCKSEKNSGGGVPERAGKGIYRLLAGVKARSRYWREWGRGKWRKK</sequence>
<reference evidence="1 2" key="3">
    <citation type="journal article" date="2010" name="BMC Genomics">
        <title>Transcriptome sequencing and comparative analysis of cucumber flowers with different sex types.</title>
        <authorList>
            <person name="Guo S."/>
            <person name="Zheng Y."/>
            <person name="Joung J.G."/>
            <person name="Liu S."/>
            <person name="Zhang Z."/>
            <person name="Crasta O.R."/>
            <person name="Sobral B.W."/>
            <person name="Xu Y."/>
            <person name="Huang S."/>
            <person name="Fei Z."/>
        </authorList>
    </citation>
    <scope>NUCLEOTIDE SEQUENCE [LARGE SCALE GENOMIC DNA]</scope>
    <source>
        <strain evidence="2">cv. 9930</strain>
    </source>
</reference>
<reference evidence="1 2" key="1">
    <citation type="journal article" date="2009" name="Nat. Genet.">
        <title>The genome of the cucumber, Cucumis sativus L.</title>
        <authorList>
            <person name="Huang S."/>
            <person name="Li R."/>
            <person name="Zhang Z."/>
            <person name="Li L."/>
            <person name="Gu X."/>
            <person name="Fan W."/>
            <person name="Lucas W.J."/>
            <person name="Wang X."/>
            <person name="Xie B."/>
            <person name="Ni P."/>
            <person name="Ren Y."/>
            <person name="Zhu H."/>
            <person name="Li J."/>
            <person name="Lin K."/>
            <person name="Jin W."/>
            <person name="Fei Z."/>
            <person name="Li G."/>
            <person name="Staub J."/>
            <person name="Kilian A."/>
            <person name="van der Vossen E.A."/>
            <person name="Wu Y."/>
            <person name="Guo J."/>
            <person name="He J."/>
            <person name="Jia Z."/>
            <person name="Ren Y."/>
            <person name="Tian G."/>
            <person name="Lu Y."/>
            <person name="Ruan J."/>
            <person name="Qian W."/>
            <person name="Wang M."/>
            <person name="Huang Q."/>
            <person name="Li B."/>
            <person name="Xuan Z."/>
            <person name="Cao J."/>
            <person name="Asan"/>
            <person name="Wu Z."/>
            <person name="Zhang J."/>
            <person name="Cai Q."/>
            <person name="Bai Y."/>
            <person name="Zhao B."/>
            <person name="Han Y."/>
            <person name="Li Y."/>
            <person name="Li X."/>
            <person name="Wang S."/>
            <person name="Shi Q."/>
            <person name="Liu S."/>
            <person name="Cho W.K."/>
            <person name="Kim J.Y."/>
            <person name="Xu Y."/>
            <person name="Heller-Uszynska K."/>
            <person name="Miao H."/>
            <person name="Cheng Z."/>
            <person name="Zhang S."/>
            <person name="Wu J."/>
            <person name="Yang Y."/>
            <person name="Kang H."/>
            <person name="Li M."/>
            <person name="Liang H."/>
            <person name="Ren X."/>
            <person name="Shi Z."/>
            <person name="Wen M."/>
            <person name="Jian M."/>
            <person name="Yang H."/>
            <person name="Zhang G."/>
            <person name="Yang Z."/>
            <person name="Chen R."/>
            <person name="Liu S."/>
            <person name="Li J."/>
            <person name="Ma L."/>
            <person name="Liu H."/>
            <person name="Zhou Y."/>
            <person name="Zhao J."/>
            <person name="Fang X."/>
            <person name="Li G."/>
            <person name="Fang L."/>
            <person name="Li Y."/>
            <person name="Liu D."/>
            <person name="Zheng H."/>
            <person name="Zhang Y."/>
            <person name="Qin N."/>
            <person name="Li Z."/>
            <person name="Yang G."/>
            <person name="Yang S."/>
            <person name="Bolund L."/>
            <person name="Kristiansen K."/>
            <person name="Zheng H."/>
            <person name="Li S."/>
            <person name="Zhang X."/>
            <person name="Yang H."/>
            <person name="Wang J."/>
            <person name="Sun R."/>
            <person name="Zhang B."/>
            <person name="Jiang S."/>
            <person name="Wang J."/>
            <person name="Du Y."/>
            <person name="Li S."/>
        </authorList>
    </citation>
    <scope>NUCLEOTIDE SEQUENCE [LARGE SCALE GENOMIC DNA]</scope>
    <source>
        <strain evidence="2">cv. 9930</strain>
    </source>
</reference>
<protein>
    <submittedName>
        <fullName evidence="1">Uncharacterized protein</fullName>
    </submittedName>
</protein>
<evidence type="ECO:0000313" key="1">
    <source>
        <dbReference type="EMBL" id="KGN52998.1"/>
    </source>
</evidence>
<accession>A0A0A0KU19</accession>
<keyword evidence="2" id="KW-1185">Reference proteome</keyword>
<dbReference type="AlphaFoldDB" id="A0A0A0KU19"/>
<dbReference type="Proteomes" id="UP000029981">
    <property type="component" value="Chromosome 4"/>
</dbReference>
<reference evidence="1 2" key="4">
    <citation type="journal article" date="2011" name="BMC Genomics">
        <title>RNA-Seq improves annotation of protein-coding genes in the cucumber genome.</title>
        <authorList>
            <person name="Li Z."/>
            <person name="Zhang Z."/>
            <person name="Yan P."/>
            <person name="Huang S."/>
            <person name="Fei Z."/>
            <person name="Lin K."/>
        </authorList>
    </citation>
    <scope>NUCLEOTIDE SEQUENCE [LARGE SCALE GENOMIC DNA]</scope>
    <source>
        <strain evidence="2">cv. 9930</strain>
    </source>
</reference>
<dbReference type="Gramene" id="KGN52998">
    <property type="protein sequence ID" value="KGN52998"/>
    <property type="gene ID" value="Csa_4G010970"/>
</dbReference>